<protein>
    <submittedName>
        <fullName evidence="5">AraC family transcriptional regulator</fullName>
    </submittedName>
</protein>
<keyword evidence="3" id="KW-0804">Transcription</keyword>
<dbReference type="CDD" id="cd02208">
    <property type="entry name" value="cupin_RmlC-like"/>
    <property type="match status" value="1"/>
</dbReference>
<dbReference type="GO" id="GO:0003700">
    <property type="term" value="F:DNA-binding transcription factor activity"/>
    <property type="evidence" value="ECO:0007669"/>
    <property type="project" value="InterPro"/>
</dbReference>
<dbReference type="InterPro" id="IPR018062">
    <property type="entry name" value="HTH_AraC-typ_CS"/>
</dbReference>
<evidence type="ECO:0000259" key="4">
    <source>
        <dbReference type="PROSITE" id="PS01124"/>
    </source>
</evidence>
<proteinExistence type="predicted"/>
<dbReference type="InterPro" id="IPR014710">
    <property type="entry name" value="RmlC-like_jellyroll"/>
</dbReference>
<accession>A0A2Z3R6Y7</accession>
<reference evidence="6" key="2">
    <citation type="submission" date="2018-05" db="EMBL/GenBank/DDBJ databases">
        <title>Genome Comparison of Lactic Acid Bacteria Isolated from non-Wheat Sourdough.</title>
        <authorList>
            <person name="Rice T."/>
            <person name="Axel C."/>
            <person name="Lynch K.M."/>
            <person name="Benz C."/>
            <person name="Arendt E.K."/>
            <person name="Coffey A."/>
        </authorList>
    </citation>
    <scope>NUCLEOTIDE SEQUENCE</scope>
    <source>
        <strain evidence="6">TR055</strain>
    </source>
</reference>
<dbReference type="InterPro" id="IPR037923">
    <property type="entry name" value="HTH-like"/>
</dbReference>
<keyword evidence="1" id="KW-0805">Transcription regulation</keyword>
<reference evidence="5" key="1">
    <citation type="submission" date="2017-05" db="EMBL/GenBank/DDBJ databases">
        <authorList>
            <person name="Song R."/>
            <person name="Chenine A.L."/>
            <person name="Ruprecht R.M."/>
        </authorList>
    </citation>
    <scope>NUCLEOTIDE SEQUENCE [LARGE SCALE GENOMIC DNA]</scope>
    <source>
        <strain evidence="5">ZLB004</strain>
    </source>
</reference>
<sequence>MSEITCFDISEPVLHISSGKFSAGLNWKHKHMYHDGNFEIIIVIQGTLYLQVDDERYVINESEVFSLPPFHHIRGFKESPKNSQYFWFHFFPKPNGLKIKDTTSMSENDIIGLFTNNQAALPLQFKMNSVDRAFMLANQVLDVAKNNYFADISIDYLLTSLLIELSEDYYQTLSGATVTEDEARINGIKEWIRSNLSEKLRVNEVADHFELNPHYLVRIFKEQTGMTVIQYISNLKLRDAQELLLRTNLPIKQIASMAFYPDEKRFMKVFKEQLQLTPTEFRNAYTRKFLDSSSFDPEVTITKNTKNYRERFNH</sequence>
<evidence type="ECO:0000313" key="6">
    <source>
        <dbReference type="EMBL" id="TOZ06018.1"/>
    </source>
</evidence>
<gene>
    <name evidence="5" type="ORF">CCS05_04070</name>
    <name evidence="6" type="ORF">DIS17_00830</name>
</gene>
<dbReference type="RefSeq" id="WP_087717085.1">
    <property type="nucleotide sequence ID" value="NZ_BEWS01000001.1"/>
</dbReference>
<dbReference type="Pfam" id="PF02311">
    <property type="entry name" value="AraC_binding"/>
    <property type="match status" value="1"/>
</dbReference>
<dbReference type="SUPFAM" id="SSF46689">
    <property type="entry name" value="Homeodomain-like"/>
    <property type="match status" value="2"/>
</dbReference>
<dbReference type="InterPro" id="IPR003313">
    <property type="entry name" value="AraC-bd"/>
</dbReference>
<evidence type="ECO:0000256" key="2">
    <source>
        <dbReference type="ARBA" id="ARBA00023125"/>
    </source>
</evidence>
<dbReference type="Gene3D" id="1.10.10.60">
    <property type="entry name" value="Homeodomain-like"/>
    <property type="match status" value="2"/>
</dbReference>
<dbReference type="PANTHER" id="PTHR43280:SF2">
    <property type="entry name" value="HTH-TYPE TRANSCRIPTIONAL REGULATOR EXSA"/>
    <property type="match status" value="1"/>
</dbReference>
<name>A0A2Z3R6Y7_LEVBR</name>
<dbReference type="GO" id="GO:0043565">
    <property type="term" value="F:sequence-specific DNA binding"/>
    <property type="evidence" value="ECO:0007669"/>
    <property type="project" value="InterPro"/>
</dbReference>
<dbReference type="InterPro" id="IPR009057">
    <property type="entry name" value="Homeodomain-like_sf"/>
</dbReference>
<organism evidence="5">
    <name type="scientific">Levilactobacillus brevis</name>
    <name type="common">Lactobacillus brevis</name>
    <dbReference type="NCBI Taxonomy" id="1580"/>
    <lineage>
        <taxon>Bacteria</taxon>
        <taxon>Bacillati</taxon>
        <taxon>Bacillota</taxon>
        <taxon>Bacilli</taxon>
        <taxon>Lactobacillales</taxon>
        <taxon>Lactobacillaceae</taxon>
        <taxon>Levilactobacillus</taxon>
    </lineage>
</organism>
<dbReference type="EMBL" id="QFDK01000001">
    <property type="protein sequence ID" value="TOZ06018.1"/>
    <property type="molecule type" value="Genomic_DNA"/>
</dbReference>
<dbReference type="Gene3D" id="2.60.120.10">
    <property type="entry name" value="Jelly Rolls"/>
    <property type="match status" value="1"/>
</dbReference>
<dbReference type="AlphaFoldDB" id="A0A2Z3R6Y7"/>
<dbReference type="SUPFAM" id="SSF51215">
    <property type="entry name" value="Regulatory protein AraC"/>
    <property type="match status" value="1"/>
</dbReference>
<dbReference type="SMART" id="SM00342">
    <property type="entry name" value="HTH_ARAC"/>
    <property type="match status" value="1"/>
</dbReference>
<evidence type="ECO:0000256" key="1">
    <source>
        <dbReference type="ARBA" id="ARBA00023015"/>
    </source>
</evidence>
<dbReference type="Pfam" id="PF12833">
    <property type="entry name" value="HTH_18"/>
    <property type="match status" value="1"/>
</dbReference>
<feature type="domain" description="HTH araC/xylS-type" evidence="4">
    <location>
        <begin position="186"/>
        <end position="284"/>
    </location>
</feature>
<evidence type="ECO:0000256" key="3">
    <source>
        <dbReference type="ARBA" id="ARBA00023163"/>
    </source>
</evidence>
<dbReference type="InterPro" id="IPR018060">
    <property type="entry name" value="HTH_AraC"/>
</dbReference>
<dbReference type="PROSITE" id="PS01124">
    <property type="entry name" value="HTH_ARAC_FAMILY_2"/>
    <property type="match status" value="1"/>
</dbReference>
<dbReference type="PROSITE" id="PS00041">
    <property type="entry name" value="HTH_ARAC_FAMILY_1"/>
    <property type="match status" value="1"/>
</dbReference>
<evidence type="ECO:0000313" key="5">
    <source>
        <dbReference type="EMBL" id="AWP46161.1"/>
    </source>
</evidence>
<dbReference type="PANTHER" id="PTHR43280">
    <property type="entry name" value="ARAC-FAMILY TRANSCRIPTIONAL REGULATOR"/>
    <property type="match status" value="1"/>
</dbReference>
<dbReference type="EMBL" id="CP021456">
    <property type="protein sequence ID" value="AWP46161.1"/>
    <property type="molecule type" value="Genomic_DNA"/>
</dbReference>
<keyword evidence="2" id="KW-0238">DNA-binding</keyword>
<dbReference type="Proteomes" id="UP000785759">
    <property type="component" value="Unassembled WGS sequence"/>
</dbReference>